<keyword evidence="2 6" id="KW-0808">Transferase</keyword>
<keyword evidence="3 6" id="KW-0547">Nucleotide-binding</keyword>
<evidence type="ECO:0000313" key="8">
    <source>
        <dbReference type="EMBL" id="SDW40566.1"/>
    </source>
</evidence>
<dbReference type="PIRSF" id="PIRSF000535">
    <property type="entry name" value="1PFK/6PFK/LacC"/>
    <property type="match status" value="1"/>
</dbReference>
<dbReference type="GO" id="GO:0005524">
    <property type="term" value="F:ATP binding"/>
    <property type="evidence" value="ECO:0007669"/>
    <property type="project" value="UniProtKB-KW"/>
</dbReference>
<dbReference type="PROSITE" id="PS00584">
    <property type="entry name" value="PFKB_KINASES_2"/>
    <property type="match status" value="1"/>
</dbReference>
<evidence type="ECO:0000256" key="5">
    <source>
        <dbReference type="ARBA" id="ARBA00022840"/>
    </source>
</evidence>
<comment type="similarity">
    <text evidence="1">Belongs to the carbohydrate kinase pfkB family.</text>
</comment>
<dbReference type="GO" id="GO:0008443">
    <property type="term" value="F:phosphofructokinase activity"/>
    <property type="evidence" value="ECO:0007669"/>
    <property type="project" value="TreeGrafter"/>
</dbReference>
<keyword evidence="5 6" id="KW-0067">ATP-binding</keyword>
<dbReference type="NCBIfam" id="TIGR03168">
    <property type="entry name" value="1-PFK"/>
    <property type="match status" value="1"/>
</dbReference>
<comment type="similarity">
    <text evidence="6">Belongs to the carbohydrate kinase PfkB family. LacC subfamily.</text>
</comment>
<evidence type="ECO:0000256" key="1">
    <source>
        <dbReference type="ARBA" id="ARBA00005380"/>
    </source>
</evidence>
<dbReference type="GO" id="GO:0016052">
    <property type="term" value="P:carbohydrate catabolic process"/>
    <property type="evidence" value="ECO:0007669"/>
    <property type="project" value="UniProtKB-ARBA"/>
</dbReference>
<proteinExistence type="inferred from homology"/>
<dbReference type="FunFam" id="3.40.1190.20:FF:000001">
    <property type="entry name" value="Phosphofructokinase"/>
    <property type="match status" value="1"/>
</dbReference>
<evidence type="ECO:0000256" key="4">
    <source>
        <dbReference type="ARBA" id="ARBA00022777"/>
    </source>
</evidence>
<dbReference type="GO" id="GO:0009024">
    <property type="term" value="F:tagatose-6-phosphate kinase activity"/>
    <property type="evidence" value="ECO:0007669"/>
    <property type="project" value="UniProtKB-EC"/>
</dbReference>
<accession>A0A1H2T9E1</accession>
<dbReference type="PANTHER" id="PTHR46566:SF2">
    <property type="entry name" value="ATP-DEPENDENT 6-PHOSPHOFRUCTOKINASE ISOZYME 2"/>
    <property type="match status" value="1"/>
</dbReference>
<dbReference type="RefSeq" id="WP_093750845.1">
    <property type="nucleotide sequence ID" value="NZ_BSYN01000002.1"/>
</dbReference>
<dbReference type="OrthoDB" id="9801219at2"/>
<comment type="catalytic activity">
    <reaction evidence="6">
        <text>D-tagatofuranose 6-phosphate + ATP = D-tagatofuranose 1,6-bisphosphate + ADP + H(+)</text>
        <dbReference type="Rhea" id="RHEA:12420"/>
        <dbReference type="ChEBI" id="CHEBI:15378"/>
        <dbReference type="ChEBI" id="CHEBI:30616"/>
        <dbReference type="ChEBI" id="CHEBI:58694"/>
        <dbReference type="ChEBI" id="CHEBI:58695"/>
        <dbReference type="ChEBI" id="CHEBI:456216"/>
        <dbReference type="EC" id="2.7.1.144"/>
    </reaction>
</comment>
<dbReference type="Gene3D" id="3.40.1190.20">
    <property type="match status" value="1"/>
</dbReference>
<dbReference type="InterPro" id="IPR002173">
    <property type="entry name" value="Carboh/pur_kinase_PfkB_CS"/>
</dbReference>
<keyword evidence="4 8" id="KW-0418">Kinase</keyword>
<dbReference type="Pfam" id="PF00294">
    <property type="entry name" value="PfkB"/>
    <property type="match status" value="1"/>
</dbReference>
<dbReference type="EMBL" id="FNNG01000002">
    <property type="protein sequence ID" value="SDW40566.1"/>
    <property type="molecule type" value="Genomic_DNA"/>
</dbReference>
<dbReference type="InterPro" id="IPR029056">
    <property type="entry name" value="Ribokinase-like"/>
</dbReference>
<sequence>MILTVSLNPSIGRRYNIKDFQLGKSFVATDIQYTAEGGGLNVMNVIKGFNVPVMVTGFLGGRNGDYIKKELDLMGIRQEFIPINEESRSSISIISENGISTKISERGPSISGNEVLAFYELYKEIIKEVDIICASGSLPHGLPPETYANLIIMAKEVGKKFFLDTSGEALKLGVDAKPFFVKPNREELEEIMGCKIQSEMELVQAGKYLAENDIEIVIISLGDEGSIAFHNGYIYRIRVPKIETINPAGSGDAMVGGFVASLYRDYDFEFALKVAAACGTANAMEKETGKVDMFNMKKIMKDVIITKSKF</sequence>
<evidence type="ECO:0000256" key="2">
    <source>
        <dbReference type="ARBA" id="ARBA00022679"/>
    </source>
</evidence>
<dbReference type="GO" id="GO:0005988">
    <property type="term" value="P:lactose metabolic process"/>
    <property type="evidence" value="ECO:0007669"/>
    <property type="project" value="UniProtKB-KW"/>
</dbReference>
<dbReference type="SUPFAM" id="SSF53613">
    <property type="entry name" value="Ribokinase-like"/>
    <property type="match status" value="1"/>
</dbReference>
<dbReference type="GO" id="GO:0044281">
    <property type="term" value="P:small molecule metabolic process"/>
    <property type="evidence" value="ECO:0007669"/>
    <property type="project" value="UniProtKB-ARBA"/>
</dbReference>
<evidence type="ECO:0000313" key="9">
    <source>
        <dbReference type="Proteomes" id="UP000198828"/>
    </source>
</evidence>
<dbReference type="AlphaFoldDB" id="A0A1H2T9E1"/>
<feature type="domain" description="Carbohydrate kinase PfkB" evidence="7">
    <location>
        <begin position="27"/>
        <end position="288"/>
    </location>
</feature>
<organism evidence="8 9">
    <name type="scientific">Tepidimicrobium xylanilyticum</name>
    <dbReference type="NCBI Taxonomy" id="1123352"/>
    <lineage>
        <taxon>Bacteria</taxon>
        <taxon>Bacillati</taxon>
        <taxon>Bacillota</taxon>
        <taxon>Tissierellia</taxon>
        <taxon>Tissierellales</taxon>
        <taxon>Tepidimicrobiaceae</taxon>
        <taxon>Tepidimicrobium</taxon>
    </lineage>
</organism>
<dbReference type="GO" id="GO:2001059">
    <property type="term" value="P:D-tagatose 6-phosphate catabolic process"/>
    <property type="evidence" value="ECO:0007669"/>
    <property type="project" value="UniProtKB-UniPathway"/>
</dbReference>
<dbReference type="CDD" id="cd01164">
    <property type="entry name" value="FruK_PfkB_like"/>
    <property type="match status" value="1"/>
</dbReference>
<name>A0A1H2T9E1_9FIRM</name>
<evidence type="ECO:0000256" key="3">
    <source>
        <dbReference type="ARBA" id="ARBA00022741"/>
    </source>
</evidence>
<dbReference type="GO" id="GO:0005829">
    <property type="term" value="C:cytosol"/>
    <property type="evidence" value="ECO:0007669"/>
    <property type="project" value="TreeGrafter"/>
</dbReference>
<protein>
    <recommendedName>
        <fullName evidence="6">Tagatose-6-phosphate kinase</fullName>
        <ecNumber evidence="6">2.7.1.144</ecNumber>
    </recommendedName>
</protein>
<dbReference type="InterPro" id="IPR011611">
    <property type="entry name" value="PfkB_dom"/>
</dbReference>
<dbReference type="EC" id="2.7.1.144" evidence="6"/>
<dbReference type="InterPro" id="IPR017583">
    <property type="entry name" value="Tagatose/fructose_Pkinase"/>
</dbReference>
<comment type="pathway">
    <text evidence="6">Carbohydrate metabolism; D-tagatose 6-phosphate degradation; D-glyceraldehyde 3-phosphate and glycerone phosphate from D-tagatose 6-phosphate: step 1/2.</text>
</comment>
<reference evidence="8 9" key="1">
    <citation type="submission" date="2016-10" db="EMBL/GenBank/DDBJ databases">
        <authorList>
            <person name="de Groot N.N."/>
        </authorList>
    </citation>
    <scope>NUCLEOTIDE SEQUENCE [LARGE SCALE GENOMIC DNA]</scope>
    <source>
        <strain evidence="8 9">DSM 23310</strain>
    </source>
</reference>
<dbReference type="PANTHER" id="PTHR46566">
    <property type="entry name" value="1-PHOSPHOFRUCTOKINASE-RELATED"/>
    <property type="match status" value="1"/>
</dbReference>
<dbReference type="UniPathway" id="UPA00704">
    <property type="reaction ID" value="UER00715"/>
</dbReference>
<evidence type="ECO:0000259" key="7">
    <source>
        <dbReference type="Pfam" id="PF00294"/>
    </source>
</evidence>
<evidence type="ECO:0000256" key="6">
    <source>
        <dbReference type="PIRNR" id="PIRNR000535"/>
    </source>
</evidence>
<keyword evidence="9" id="KW-1185">Reference proteome</keyword>
<dbReference type="Proteomes" id="UP000198828">
    <property type="component" value="Unassembled WGS sequence"/>
</dbReference>
<gene>
    <name evidence="8" type="ORF">SAMN05660923_00661</name>
</gene>
<keyword evidence="6" id="KW-0423">Lactose metabolism</keyword>